<evidence type="ECO:0000259" key="13">
    <source>
        <dbReference type="Pfam" id="PF22666"/>
    </source>
</evidence>
<comment type="catalytic activity">
    <reaction evidence="1">
        <text>Hydrolysis of terminal, non-reducing beta-D-mannose residues in beta-D-mannosides.</text>
        <dbReference type="EC" id="3.2.1.25"/>
    </reaction>
</comment>
<evidence type="ECO:0000256" key="5">
    <source>
        <dbReference type="ARBA" id="ARBA00023277"/>
    </source>
</evidence>
<dbReference type="Pfam" id="PF17786">
    <property type="entry name" value="Mannosidase_ig"/>
    <property type="match status" value="1"/>
</dbReference>
<evidence type="ECO:0000256" key="1">
    <source>
        <dbReference type="ARBA" id="ARBA00000829"/>
    </source>
</evidence>
<evidence type="ECO:0000259" key="12">
    <source>
        <dbReference type="Pfam" id="PF17786"/>
    </source>
</evidence>
<dbReference type="FunFam" id="3.20.20.80:FF:000050">
    <property type="entry name" value="Beta-mannosidase B"/>
    <property type="match status" value="1"/>
</dbReference>
<dbReference type="EMBL" id="DS268111">
    <property type="protein sequence ID" value="KMM69489.1"/>
    <property type="molecule type" value="Genomic_DNA"/>
</dbReference>
<dbReference type="OrthoDB" id="2866996at2759"/>
<dbReference type="Proteomes" id="UP000054567">
    <property type="component" value="Unassembled WGS sequence"/>
</dbReference>
<keyword evidence="7" id="KW-0624">Polysaccharide degradation</keyword>
<keyword evidence="5" id="KW-0119">Carbohydrate metabolism</keyword>
<dbReference type="Gene3D" id="3.20.20.80">
    <property type="entry name" value="Glycosidases"/>
    <property type="match status" value="1"/>
</dbReference>
<dbReference type="SUPFAM" id="SSF51445">
    <property type="entry name" value="(Trans)glycosidases"/>
    <property type="match status" value="1"/>
</dbReference>
<dbReference type="PANTHER" id="PTHR43730:SF1">
    <property type="entry name" value="BETA-MANNOSIDASE"/>
    <property type="match status" value="1"/>
</dbReference>
<evidence type="ECO:0000256" key="3">
    <source>
        <dbReference type="ARBA" id="ARBA00012754"/>
    </source>
</evidence>
<dbReference type="Gene3D" id="2.60.120.260">
    <property type="entry name" value="Galactose-binding domain-like"/>
    <property type="match status" value="1"/>
</dbReference>
<reference evidence="15" key="2">
    <citation type="journal article" date="2009" name="Genome Res.">
        <title>Comparative genomic analyses of the human fungal pathogens Coccidioides and their relatives.</title>
        <authorList>
            <person name="Sharpton T.J."/>
            <person name="Stajich J.E."/>
            <person name="Rounsley S.D."/>
            <person name="Gardner M.J."/>
            <person name="Wortman J.R."/>
            <person name="Jordar V.S."/>
            <person name="Maiti R."/>
            <person name="Kodira C.D."/>
            <person name="Neafsey D.E."/>
            <person name="Zeng Q."/>
            <person name="Hung C.-Y."/>
            <person name="McMahan C."/>
            <person name="Muszewska A."/>
            <person name="Grynberg M."/>
            <person name="Mandel M.A."/>
            <person name="Kellner E.M."/>
            <person name="Barker B.M."/>
            <person name="Galgiani J.N."/>
            <person name="Orbach M.J."/>
            <person name="Kirkland T.N."/>
            <person name="Cole G.T."/>
            <person name="Henn M.R."/>
            <person name="Birren B.W."/>
            <person name="Taylor J.W."/>
        </authorList>
    </citation>
    <scope>NUCLEOTIDE SEQUENCE [LARGE SCALE GENOMIC DNA]</scope>
    <source>
        <strain evidence="15">RMSCC 3488</strain>
    </source>
</reference>
<keyword evidence="4" id="KW-0378">Hydrolase</keyword>
<feature type="domain" description="Beta-mannosidase-like galactose-binding" evidence="13">
    <location>
        <begin position="17"/>
        <end position="191"/>
    </location>
</feature>
<keyword evidence="6" id="KW-0326">Glycosidase</keyword>
<dbReference type="InterPro" id="IPR050887">
    <property type="entry name" value="Beta-mannosidase_GH2"/>
</dbReference>
<dbReference type="InterPro" id="IPR008979">
    <property type="entry name" value="Galactose-bd-like_sf"/>
</dbReference>
<evidence type="ECO:0000256" key="6">
    <source>
        <dbReference type="ARBA" id="ARBA00023295"/>
    </source>
</evidence>
<dbReference type="InterPro" id="IPR041447">
    <property type="entry name" value="Mannosidase_ig"/>
</dbReference>
<dbReference type="InterPro" id="IPR036156">
    <property type="entry name" value="Beta-gal/glucu_dom_sf"/>
</dbReference>
<evidence type="ECO:0000256" key="10">
    <source>
        <dbReference type="ARBA" id="ARBA00041614"/>
    </source>
</evidence>
<dbReference type="Pfam" id="PF22666">
    <property type="entry name" value="Glyco_hydro_2_N2"/>
    <property type="match status" value="1"/>
</dbReference>
<evidence type="ECO:0000313" key="15">
    <source>
        <dbReference type="Proteomes" id="UP000054567"/>
    </source>
</evidence>
<feature type="domain" description="Glycoside hydrolase family 2 immunoglobulin-like beta-sandwich" evidence="11">
    <location>
        <begin position="202"/>
        <end position="302"/>
    </location>
</feature>
<dbReference type="VEuPathDB" id="FungiDB:CPAG_05804"/>
<comment type="similarity">
    <text evidence="8">Belongs to the glycosyl hydrolase 2 family. Beta-mannosidase B subfamily.</text>
</comment>
<dbReference type="InterPro" id="IPR054593">
    <property type="entry name" value="Beta-mannosidase-like_N2"/>
</dbReference>
<sequence length="853" mass="97622">MVQDAARRAIFPIDQKWEFKQANDEGGKFLPVAQFPTNIHLDLMQHGIIEDAFVGKNEEKVQWVGEKAWVYRTAFSTPPGLNTAIKAVLAFDGLDTYATVNLNGKTILMTENMFVPERVDVTEILKPRNGENTLEITFESAFEIGKRFQERHPEHIWGCWNGDPSRCAVRKAQYHYGWDWGPMLMTCGPWRPIRLETFTSLIADLYCRTDVDKSLENAEVAVTVEVEGEGDEVILQLLYQDDTKAQKSAHIDAGVATATFLIRDPQLWYPAKYGDQPLYIVRAILRGSGIELDSVSKRIGLRRARLVQRPLDETSGESFFFEINNVPVFCGGSNWIPGDNFVPRISPEKYREWLHLAVDGNQGMVRVWGGGIYEEQIFYDTCDELGLLVWQDFLFACGNYPAYKSFLETVEREAIANVKRIRHHPSIVIWAGNNEDYQYAESEKLEYNPSDQDPSSWLKSSFPARYIYEKLLVDVMSMYSPDTYYHFGSPWGGKTSADPLEGDIHQWNVWHGTQEKYQNFDKLSGRFVSEFGMEAFPSIQTIDSYLPGGNDDHDRYPQSSTVDFHNKAVGHEKRMALYMVENIRYNFDPFEQYIHCTQVMQAECLATAYRLWRRQWKGLGKEYCAGALVWQMNDCWPVTSWAIADYYLRPKHAYYAIRRELAPIIVGLKRPMGEASNAGSDMRKIDIWASNFTLETKEVQVVVKIFDIVTGEEIHVETLFDSFVLEQNQSTEITQYKIPPSIGDKGGTTFHLVIAAYLFESGEQITRSINWPEPLKYVHIQRSSELKVALSKDSSQVQLSSCIPVKGLALYSQREAVKFEDNCVDLVPNETLHIGVRGLEKGQENEISVRFLL</sequence>
<evidence type="ECO:0000256" key="9">
    <source>
        <dbReference type="ARBA" id="ARBA00041069"/>
    </source>
</evidence>
<evidence type="ECO:0000256" key="7">
    <source>
        <dbReference type="ARBA" id="ARBA00023326"/>
    </source>
</evidence>
<comment type="pathway">
    <text evidence="2">Glycan metabolism; N-glycan degradation.</text>
</comment>
<evidence type="ECO:0000259" key="11">
    <source>
        <dbReference type="Pfam" id="PF00703"/>
    </source>
</evidence>
<dbReference type="GO" id="GO:0006516">
    <property type="term" value="P:glycoprotein catabolic process"/>
    <property type="evidence" value="ECO:0007669"/>
    <property type="project" value="TreeGrafter"/>
</dbReference>
<protein>
    <recommendedName>
        <fullName evidence="9">Beta-mannosidase B</fullName>
        <ecNumber evidence="3">3.2.1.25</ecNumber>
    </recommendedName>
    <alternativeName>
        <fullName evidence="10">Mannanase B</fullName>
    </alternativeName>
</protein>
<feature type="domain" description="Mannosidase Ig/CBM-like" evidence="12">
    <location>
        <begin position="684"/>
        <end position="777"/>
    </location>
</feature>
<dbReference type="Pfam" id="PF00703">
    <property type="entry name" value="Glyco_hydro_2"/>
    <property type="match status" value="1"/>
</dbReference>
<dbReference type="SUPFAM" id="SSF49303">
    <property type="entry name" value="beta-Galactosidase/glucuronidase domain"/>
    <property type="match status" value="2"/>
</dbReference>
<dbReference type="Gene3D" id="2.60.40.10">
    <property type="entry name" value="Immunoglobulins"/>
    <property type="match status" value="2"/>
</dbReference>
<evidence type="ECO:0000313" key="14">
    <source>
        <dbReference type="EMBL" id="KMM69489.1"/>
    </source>
</evidence>
<evidence type="ECO:0000256" key="8">
    <source>
        <dbReference type="ARBA" id="ARBA00038429"/>
    </source>
</evidence>
<reference evidence="15" key="3">
    <citation type="journal article" date="2010" name="Genome Res.">
        <title>Population genomic sequencing of Coccidioides fungi reveals recent hybridization and transposon control.</title>
        <authorList>
            <person name="Neafsey D.E."/>
            <person name="Barker B.M."/>
            <person name="Sharpton T.J."/>
            <person name="Stajich J.E."/>
            <person name="Park D.J."/>
            <person name="Whiston E."/>
            <person name="Hung C.-Y."/>
            <person name="McMahan C."/>
            <person name="White J."/>
            <person name="Sykes S."/>
            <person name="Heiman D."/>
            <person name="Young S."/>
            <person name="Zeng Q."/>
            <person name="Abouelleil A."/>
            <person name="Aftuck L."/>
            <person name="Bessette D."/>
            <person name="Brown A."/>
            <person name="FitzGerald M."/>
            <person name="Lui A."/>
            <person name="Macdonald J.P."/>
            <person name="Priest M."/>
            <person name="Orbach M.J."/>
            <person name="Galgiani J.N."/>
            <person name="Kirkland T.N."/>
            <person name="Cole G.T."/>
            <person name="Birren B.W."/>
            <person name="Henn M.R."/>
            <person name="Taylor J.W."/>
            <person name="Rounsley S.D."/>
        </authorList>
    </citation>
    <scope>NUCLEOTIDE SEQUENCE [LARGE SCALE GENOMIC DNA]</scope>
    <source>
        <strain evidence="15">RMSCC 3488</strain>
    </source>
</reference>
<proteinExistence type="inferred from homology"/>
<dbReference type="FunFam" id="2.60.120.260:FF:000118">
    <property type="entry name" value="Beta-mannosidase B"/>
    <property type="match status" value="1"/>
</dbReference>
<dbReference type="GO" id="GO:0004567">
    <property type="term" value="F:beta-mannosidase activity"/>
    <property type="evidence" value="ECO:0007669"/>
    <property type="project" value="UniProtKB-EC"/>
</dbReference>
<evidence type="ECO:0000256" key="4">
    <source>
        <dbReference type="ARBA" id="ARBA00022801"/>
    </source>
</evidence>
<dbReference type="EC" id="3.2.1.25" evidence="3"/>
<dbReference type="SUPFAM" id="SSF49785">
    <property type="entry name" value="Galactose-binding domain-like"/>
    <property type="match status" value="1"/>
</dbReference>
<dbReference type="PANTHER" id="PTHR43730">
    <property type="entry name" value="BETA-MANNOSIDASE"/>
    <property type="match status" value="1"/>
</dbReference>
<gene>
    <name evidence="14" type="ORF">CPAG_05804</name>
</gene>
<dbReference type="InterPro" id="IPR017853">
    <property type="entry name" value="GH"/>
</dbReference>
<dbReference type="GO" id="GO:0000272">
    <property type="term" value="P:polysaccharide catabolic process"/>
    <property type="evidence" value="ECO:0007669"/>
    <property type="project" value="UniProtKB-KW"/>
</dbReference>
<dbReference type="InterPro" id="IPR013783">
    <property type="entry name" value="Ig-like_fold"/>
</dbReference>
<evidence type="ECO:0000256" key="2">
    <source>
        <dbReference type="ARBA" id="ARBA00004740"/>
    </source>
</evidence>
<dbReference type="InterPro" id="IPR006102">
    <property type="entry name" value="Ig-like_GH2"/>
</dbReference>
<reference evidence="14 15" key="1">
    <citation type="submission" date="2007-06" db="EMBL/GenBank/DDBJ databases">
        <title>The Genome Sequence of Coccidioides posadasii RMSCC_3488.</title>
        <authorList>
            <consortium name="Coccidioides Genome Resources Consortium"/>
            <consortium name="The Broad Institute Genome Sequencing Platform"/>
            <person name="Henn M.R."/>
            <person name="Sykes S."/>
            <person name="Young S."/>
            <person name="Jaffe D."/>
            <person name="Berlin A."/>
            <person name="Alvarez P."/>
            <person name="Butler J."/>
            <person name="Gnerre S."/>
            <person name="Grabherr M."/>
            <person name="Mauceli E."/>
            <person name="Brockman W."/>
            <person name="Kodira C."/>
            <person name="Alvarado L."/>
            <person name="Zeng Q."/>
            <person name="Crawford M."/>
            <person name="Antoine C."/>
            <person name="Devon K."/>
            <person name="Galgiani J."/>
            <person name="Orsborn K."/>
            <person name="Lewis M.L."/>
            <person name="Nusbaum C."/>
            <person name="Galagan J."/>
            <person name="Birren B."/>
        </authorList>
    </citation>
    <scope>NUCLEOTIDE SEQUENCE [LARGE SCALE GENOMIC DNA]</scope>
    <source>
        <strain evidence="14 15">RMSCC 3488</strain>
    </source>
</reference>
<name>A0A0J6FKW7_COCPO</name>
<dbReference type="AlphaFoldDB" id="A0A0J6FKW7"/>
<organism evidence="14 15">
    <name type="scientific">Coccidioides posadasii RMSCC 3488</name>
    <dbReference type="NCBI Taxonomy" id="454284"/>
    <lineage>
        <taxon>Eukaryota</taxon>
        <taxon>Fungi</taxon>
        <taxon>Dikarya</taxon>
        <taxon>Ascomycota</taxon>
        <taxon>Pezizomycotina</taxon>
        <taxon>Eurotiomycetes</taxon>
        <taxon>Eurotiomycetidae</taxon>
        <taxon>Onygenales</taxon>
        <taxon>Onygenaceae</taxon>
        <taxon>Coccidioides</taxon>
    </lineage>
</organism>
<accession>A0A0J6FKW7</accession>